<dbReference type="AlphaFoldDB" id="W7INB0"/>
<protein>
    <submittedName>
        <fullName evidence="3">Putative integral membrane protein</fullName>
    </submittedName>
</protein>
<evidence type="ECO:0000313" key="4">
    <source>
        <dbReference type="Proteomes" id="UP000019277"/>
    </source>
</evidence>
<evidence type="ECO:0000256" key="1">
    <source>
        <dbReference type="SAM" id="Phobius"/>
    </source>
</evidence>
<evidence type="ECO:0000259" key="2">
    <source>
        <dbReference type="Pfam" id="PF20182"/>
    </source>
</evidence>
<dbReference type="Proteomes" id="UP000019277">
    <property type="component" value="Unassembled WGS sequence"/>
</dbReference>
<keyword evidence="1" id="KW-0472">Membrane</keyword>
<gene>
    <name evidence="3" type="ORF">UO65_2347</name>
</gene>
<proteinExistence type="predicted"/>
<feature type="domain" description="DUF6545" evidence="2">
    <location>
        <begin position="247"/>
        <end position="365"/>
    </location>
</feature>
<dbReference type="STRING" id="909613.UO65_2347"/>
<dbReference type="RefSeq" id="WP_035281558.1">
    <property type="nucleotide sequence ID" value="NZ_AYXG01000081.1"/>
</dbReference>
<feature type="transmembrane region" description="Helical" evidence="1">
    <location>
        <begin position="70"/>
        <end position="91"/>
    </location>
</feature>
<dbReference type="OrthoDB" id="3685619at2"/>
<feature type="transmembrane region" description="Helical" evidence="1">
    <location>
        <begin position="103"/>
        <end position="123"/>
    </location>
</feature>
<feature type="transmembrane region" description="Helical" evidence="1">
    <location>
        <begin position="37"/>
        <end position="58"/>
    </location>
</feature>
<keyword evidence="1" id="KW-1133">Transmembrane helix</keyword>
<feature type="transmembrane region" description="Helical" evidence="1">
    <location>
        <begin position="143"/>
        <end position="162"/>
    </location>
</feature>
<dbReference type="NCBIfam" id="NF042915">
    <property type="entry name" value="MAB_1171c_fam"/>
    <property type="match status" value="1"/>
</dbReference>
<reference evidence="3 4" key="1">
    <citation type="journal article" date="2014" name="Genome Announc.">
        <title>Draft Genome Sequence of the Antitrypanosomally Active Sponge-Associated Bacterium Actinokineospora sp. Strain EG49.</title>
        <authorList>
            <person name="Harjes J."/>
            <person name="Ryu T."/>
            <person name="Abdelmohsen U.R."/>
            <person name="Moitinho-Silva L."/>
            <person name="Horn H."/>
            <person name="Ravasi T."/>
            <person name="Hentschel U."/>
        </authorList>
    </citation>
    <scope>NUCLEOTIDE SEQUENCE [LARGE SCALE GENOMIC DNA]</scope>
    <source>
        <strain evidence="3 4">EG49</strain>
    </source>
</reference>
<keyword evidence="1" id="KW-0812">Transmembrane</keyword>
<comment type="caution">
    <text evidence="3">The sequence shown here is derived from an EMBL/GenBank/DDBJ whole genome shotgun (WGS) entry which is preliminary data.</text>
</comment>
<name>W7INB0_9PSEU</name>
<feature type="transmembrane region" description="Helical" evidence="1">
    <location>
        <begin position="6"/>
        <end position="25"/>
    </location>
</feature>
<dbReference type="InterPro" id="IPR050039">
    <property type="entry name" value="MAB_1171c-like"/>
</dbReference>
<sequence>MTTTLHLICLLIGAAFLVLRTGALVRNPRDVANSAFCVYVGFSALGYLVLLPPVYVLIDRTTGVPNSAGMVSAVCVLGLTGAQQVLMAHWTYPAERARRQGTVRALLAGGMVLAFVTTFFLFIPRVQKFDDFYVEYTHQLSQAPYLVIYAVACIAGQVDVARNCARFARIADRSWLRTGMVITTVGACVILVYGAIRVADITAGQLGGDLRFLEPTAWLCGDVGSALALIGWAVPTVGPRLTQLGEWFGAYRAHVVLYPLWKALYDAVPEVSLDPPKSRLRDLLRVRDMDFWLHRRVVEIQDARRAFRAEVDSATAQLVGDEAVSGDGLPAAIAAAQLRVAQDGGSERTDLAGEVEWLTAMTHRFVLYQRSSG</sequence>
<dbReference type="EMBL" id="AYXG01000081">
    <property type="protein sequence ID" value="EWC62360.1"/>
    <property type="molecule type" value="Genomic_DNA"/>
</dbReference>
<evidence type="ECO:0000313" key="3">
    <source>
        <dbReference type="EMBL" id="EWC62360.1"/>
    </source>
</evidence>
<dbReference type="Pfam" id="PF20182">
    <property type="entry name" value="DUF6545"/>
    <property type="match status" value="1"/>
</dbReference>
<accession>W7INB0</accession>
<feature type="transmembrane region" description="Helical" evidence="1">
    <location>
        <begin position="174"/>
        <end position="196"/>
    </location>
</feature>
<keyword evidence="4" id="KW-1185">Reference proteome</keyword>
<dbReference type="eggNOG" id="ENOG5033IXZ">
    <property type="taxonomic scope" value="Bacteria"/>
</dbReference>
<organism evidence="3 4">
    <name type="scientific">Actinokineospora spheciospongiae</name>
    <dbReference type="NCBI Taxonomy" id="909613"/>
    <lineage>
        <taxon>Bacteria</taxon>
        <taxon>Bacillati</taxon>
        <taxon>Actinomycetota</taxon>
        <taxon>Actinomycetes</taxon>
        <taxon>Pseudonocardiales</taxon>
        <taxon>Pseudonocardiaceae</taxon>
        <taxon>Actinokineospora</taxon>
    </lineage>
</organism>
<dbReference type="InterPro" id="IPR046675">
    <property type="entry name" value="DUF6545"/>
</dbReference>